<dbReference type="InterPro" id="IPR055390">
    <property type="entry name" value="AraA_central"/>
</dbReference>
<keyword evidence="4 6" id="KW-0413">Isomerase</keyword>
<dbReference type="AlphaFoldDB" id="A0A386HPX7"/>
<dbReference type="InterPro" id="IPR024664">
    <property type="entry name" value="Ara_Isoase_C"/>
</dbReference>
<dbReference type="PANTHER" id="PTHR38464">
    <property type="entry name" value="L-ARABINOSE ISOMERASE"/>
    <property type="match status" value="1"/>
</dbReference>
<evidence type="ECO:0000256" key="4">
    <source>
        <dbReference type="ARBA" id="ARBA00023235"/>
    </source>
</evidence>
<keyword evidence="11" id="KW-1185">Reference proteome</keyword>
<evidence type="ECO:0000256" key="1">
    <source>
        <dbReference type="ARBA" id="ARBA00022723"/>
    </source>
</evidence>
<keyword evidence="5 6" id="KW-0119">Carbohydrate metabolism</keyword>
<dbReference type="InterPro" id="IPR009015">
    <property type="entry name" value="Fucose_isomerase_N/cen_sf"/>
</dbReference>
<dbReference type="RefSeq" id="WP_119986952.1">
    <property type="nucleotide sequence ID" value="NZ_CP032489.1"/>
</dbReference>
<keyword evidence="2 6" id="KW-0054">Arabinose catabolism</keyword>
<evidence type="ECO:0000259" key="7">
    <source>
        <dbReference type="Pfam" id="PF02610"/>
    </source>
</evidence>
<dbReference type="UniPathway" id="UPA00145">
    <property type="reaction ID" value="UER00565"/>
</dbReference>
<dbReference type="GO" id="GO:0019569">
    <property type="term" value="P:L-arabinose catabolic process to D-xylulose 5-phosphate"/>
    <property type="evidence" value="ECO:0007669"/>
    <property type="project" value="UniProtKB-UniRule"/>
</dbReference>
<dbReference type="Gene3D" id="3.40.50.10940">
    <property type="match status" value="1"/>
</dbReference>
<dbReference type="InterPro" id="IPR004216">
    <property type="entry name" value="Fuc/Ara_isomerase_C"/>
</dbReference>
<dbReference type="EC" id="5.3.1.4" evidence="6"/>
<dbReference type="NCBIfam" id="NF002795">
    <property type="entry name" value="PRK02929.1"/>
    <property type="match status" value="1"/>
</dbReference>
<evidence type="ECO:0000313" key="10">
    <source>
        <dbReference type="EMBL" id="AYD47626.1"/>
    </source>
</evidence>
<dbReference type="Pfam" id="PF11762">
    <property type="entry name" value="Arabinose_Iso_C"/>
    <property type="match status" value="1"/>
</dbReference>
<dbReference type="PIRSF" id="PIRSF001478">
    <property type="entry name" value="L-ara_isomerase"/>
    <property type="match status" value="1"/>
</dbReference>
<evidence type="ECO:0000259" key="8">
    <source>
        <dbReference type="Pfam" id="PF11762"/>
    </source>
</evidence>
<dbReference type="PANTHER" id="PTHR38464:SF1">
    <property type="entry name" value="L-ARABINOSE ISOMERASE"/>
    <property type="match status" value="1"/>
</dbReference>
<comment type="similarity">
    <text evidence="6">Belongs to the arabinose isomerase family.</text>
</comment>
<comment type="function">
    <text evidence="6">Catalyzes the conversion of L-arabinose to L-ribulose.</text>
</comment>
<keyword evidence="1 6" id="KW-0479">Metal-binding</keyword>
<evidence type="ECO:0000313" key="11">
    <source>
        <dbReference type="Proteomes" id="UP000266118"/>
    </source>
</evidence>
<evidence type="ECO:0000256" key="3">
    <source>
        <dbReference type="ARBA" id="ARBA00023211"/>
    </source>
</evidence>
<dbReference type="GO" id="GO:0008733">
    <property type="term" value="F:L-arabinose isomerase activity"/>
    <property type="evidence" value="ECO:0007669"/>
    <property type="project" value="UniProtKB-UniRule"/>
</dbReference>
<dbReference type="Pfam" id="PF24856">
    <property type="entry name" value="AraA_central"/>
    <property type="match status" value="1"/>
</dbReference>
<feature type="domain" description="L-arabinose isomerase N-terminal" evidence="7">
    <location>
        <begin position="9"/>
        <end position="175"/>
    </location>
</feature>
<dbReference type="KEGG" id="ark:D6B99_08410"/>
<dbReference type="Proteomes" id="UP000266118">
    <property type="component" value="Chromosome"/>
</dbReference>
<organism evidence="10 11">
    <name type="scientific">Arachidicoccus soli</name>
    <dbReference type="NCBI Taxonomy" id="2341117"/>
    <lineage>
        <taxon>Bacteria</taxon>
        <taxon>Pseudomonadati</taxon>
        <taxon>Bacteroidota</taxon>
        <taxon>Chitinophagia</taxon>
        <taxon>Chitinophagales</taxon>
        <taxon>Chitinophagaceae</taxon>
        <taxon>Arachidicoccus</taxon>
    </lineage>
</organism>
<dbReference type="EMBL" id="CP032489">
    <property type="protein sequence ID" value="AYD47626.1"/>
    <property type="molecule type" value="Genomic_DNA"/>
</dbReference>
<reference evidence="10 11" key="1">
    <citation type="submission" date="2018-09" db="EMBL/GenBank/DDBJ databases">
        <title>Arachidicoccus sp. nov., a bacterium isolated from soil.</title>
        <authorList>
            <person name="Weon H.-Y."/>
            <person name="Kwon S.-W."/>
            <person name="Lee S.A."/>
        </authorList>
    </citation>
    <scope>NUCLEOTIDE SEQUENCE [LARGE SCALE GENOMIC DNA]</scope>
    <source>
        <strain evidence="10 11">KIS59-12</strain>
    </source>
</reference>
<dbReference type="CDD" id="cd03557">
    <property type="entry name" value="L-arabinose_isomerase"/>
    <property type="match status" value="1"/>
</dbReference>
<dbReference type="InterPro" id="IPR003762">
    <property type="entry name" value="Lara_isomerase"/>
</dbReference>
<protein>
    <recommendedName>
        <fullName evidence="6">L-arabinose isomerase</fullName>
        <ecNumber evidence="6">5.3.1.4</ecNumber>
    </recommendedName>
</protein>
<dbReference type="Pfam" id="PF02610">
    <property type="entry name" value="AraA_N"/>
    <property type="match status" value="1"/>
</dbReference>
<evidence type="ECO:0000256" key="2">
    <source>
        <dbReference type="ARBA" id="ARBA00022935"/>
    </source>
</evidence>
<dbReference type="InterPro" id="IPR038583">
    <property type="entry name" value="AraA_N_sf"/>
</dbReference>
<proteinExistence type="inferred from homology"/>
<accession>A0A386HPX7</accession>
<evidence type="ECO:0000256" key="6">
    <source>
        <dbReference type="HAMAP-Rule" id="MF_00519"/>
    </source>
</evidence>
<feature type="binding site" evidence="6">
    <location>
        <position position="450"/>
    </location>
    <ligand>
        <name>Mn(2+)</name>
        <dbReference type="ChEBI" id="CHEBI:29035"/>
    </ligand>
</feature>
<dbReference type="HAMAP" id="MF_00519">
    <property type="entry name" value="Arabinose_Isome"/>
    <property type="match status" value="1"/>
</dbReference>
<dbReference type="GO" id="GO:0030145">
    <property type="term" value="F:manganese ion binding"/>
    <property type="evidence" value="ECO:0007669"/>
    <property type="project" value="UniProtKB-UniRule"/>
</dbReference>
<feature type="binding site" evidence="6">
    <location>
        <position position="307"/>
    </location>
    <ligand>
        <name>Mn(2+)</name>
        <dbReference type="ChEBI" id="CHEBI:29035"/>
    </ligand>
</feature>
<dbReference type="GO" id="GO:0005829">
    <property type="term" value="C:cytosol"/>
    <property type="evidence" value="ECO:0007669"/>
    <property type="project" value="TreeGrafter"/>
</dbReference>
<dbReference type="InterPro" id="IPR055389">
    <property type="entry name" value="AraA_N"/>
</dbReference>
<dbReference type="SUPFAM" id="SSF53743">
    <property type="entry name" value="FucI/AraA N-terminal and middle domains"/>
    <property type="match status" value="1"/>
</dbReference>
<feature type="binding site" evidence="6">
    <location>
        <position position="334"/>
    </location>
    <ligand>
        <name>Mn(2+)</name>
        <dbReference type="ChEBI" id="CHEBI:29035"/>
    </ligand>
</feature>
<feature type="domain" description="L-arabinose isomerase central" evidence="9">
    <location>
        <begin position="178"/>
        <end position="325"/>
    </location>
</feature>
<dbReference type="SUPFAM" id="SSF50443">
    <property type="entry name" value="FucI/AraA C-terminal domain-like"/>
    <property type="match status" value="1"/>
</dbReference>
<evidence type="ECO:0000259" key="9">
    <source>
        <dbReference type="Pfam" id="PF24856"/>
    </source>
</evidence>
<comment type="cofactor">
    <cofactor evidence="6">
        <name>Mn(2+)</name>
        <dbReference type="ChEBI" id="CHEBI:29035"/>
    </cofactor>
    <text evidence="6">Binds 1 Mn(2+) ion per subunit.</text>
</comment>
<comment type="pathway">
    <text evidence="6">Carbohydrate degradation; L-arabinose degradation via L-ribulose; D-xylulose 5-phosphate from L-arabinose (bacterial route): step 1/3.</text>
</comment>
<keyword evidence="3 6" id="KW-0464">Manganese</keyword>
<comment type="catalytic activity">
    <reaction evidence="6">
        <text>beta-L-arabinopyranose = L-ribulose</text>
        <dbReference type="Rhea" id="RHEA:14821"/>
        <dbReference type="ChEBI" id="CHEBI:16880"/>
        <dbReference type="ChEBI" id="CHEBI:40886"/>
        <dbReference type="EC" id="5.3.1.4"/>
    </reaction>
</comment>
<sequence>MTKTFTTSEIWFIVGSQDLYGEETLKQVAVHAAEITKAFNQSGDIPAHIVLKPTVKSTEEIYQTFIDANQSNNCIGVICWMHTFSPAKMWVRALHILQKPLLHLHTQFNRDIPWSSIDMDFMNLNQSAHGDREFGHAFSKLRKNRKVVVGFWGEETVQKQIGDWIRVAAGWADWQGAKIARFGDNMRFVAVTDGDKVSAELQLGFSVNTYAVGDLVKVVNAISDAEVEKLMQEYEDTYTLMNSLLKGGAQRNSLYEAAKIELGLKAFLEDGNFKGFTDTFEDLHGLAQLPGIAVQRLMAAGYGFAGEGDWKTAALVRAMKTMGKGLKGGNAFMEDYTYHFDPKNPLVMGSHMLEVDPCLSSGKISCEVHPLGIGGKADPVRLVFNGDPGNALAASFVDLGNRFRLILNEVDGVEVQNELPKLPVARILWKPKPNLETAAAAWILAGGAHHTCYSQNISTQQMEDFAEMANMESVVIDGNTSLRQFKNELRWNDTSFK</sequence>
<gene>
    <name evidence="6" type="primary">araA</name>
    <name evidence="10" type="ORF">D6B99_08410</name>
</gene>
<feature type="domain" description="L-arabinose isomerase C-terminal" evidence="8">
    <location>
        <begin position="329"/>
        <end position="472"/>
    </location>
</feature>
<feature type="binding site" evidence="6">
    <location>
        <position position="351"/>
    </location>
    <ligand>
        <name>Mn(2+)</name>
        <dbReference type="ChEBI" id="CHEBI:29035"/>
    </ligand>
</feature>
<evidence type="ECO:0000256" key="5">
    <source>
        <dbReference type="ARBA" id="ARBA00023277"/>
    </source>
</evidence>
<dbReference type="OrthoDB" id="9765600at2"/>
<name>A0A386HPX7_9BACT</name>